<dbReference type="AlphaFoldDB" id="W7MUC3"/>
<dbReference type="RefSeq" id="XP_018754160.1">
    <property type="nucleotide sequence ID" value="XM_018905457.1"/>
</dbReference>
<reference evidence="1 2" key="1">
    <citation type="journal article" date="2010" name="Nature">
        <title>Comparative genomics reveals mobile pathogenicity chromosomes in Fusarium.</title>
        <authorList>
            <person name="Ma L.J."/>
            <person name="van der Does H.C."/>
            <person name="Borkovich K.A."/>
            <person name="Coleman J.J."/>
            <person name="Daboussi M.J."/>
            <person name="Di Pietro A."/>
            <person name="Dufresne M."/>
            <person name="Freitag M."/>
            <person name="Grabherr M."/>
            <person name="Henrissat B."/>
            <person name="Houterman P.M."/>
            <person name="Kang S."/>
            <person name="Shim W.B."/>
            <person name="Woloshuk C."/>
            <person name="Xie X."/>
            <person name="Xu J.R."/>
            <person name="Antoniw J."/>
            <person name="Baker S.E."/>
            <person name="Bluhm B.H."/>
            <person name="Breakspear A."/>
            <person name="Brown D.W."/>
            <person name="Butchko R.A."/>
            <person name="Chapman S."/>
            <person name="Coulson R."/>
            <person name="Coutinho P.M."/>
            <person name="Danchin E.G."/>
            <person name="Diener A."/>
            <person name="Gale L.R."/>
            <person name="Gardiner D.M."/>
            <person name="Goff S."/>
            <person name="Hammond-Kosack K.E."/>
            <person name="Hilburn K."/>
            <person name="Hua-Van A."/>
            <person name="Jonkers W."/>
            <person name="Kazan K."/>
            <person name="Kodira C.D."/>
            <person name="Koehrsen M."/>
            <person name="Kumar L."/>
            <person name="Lee Y.H."/>
            <person name="Li L."/>
            <person name="Manners J.M."/>
            <person name="Miranda-Saavedra D."/>
            <person name="Mukherjee M."/>
            <person name="Park G."/>
            <person name="Park J."/>
            <person name="Park S.Y."/>
            <person name="Proctor R.H."/>
            <person name="Regev A."/>
            <person name="Ruiz-Roldan M.C."/>
            <person name="Sain D."/>
            <person name="Sakthikumar S."/>
            <person name="Sykes S."/>
            <person name="Schwartz D.C."/>
            <person name="Turgeon B.G."/>
            <person name="Wapinski I."/>
            <person name="Yoder O."/>
            <person name="Young S."/>
            <person name="Zeng Q."/>
            <person name="Zhou S."/>
            <person name="Galagan J."/>
            <person name="Cuomo C.A."/>
            <person name="Kistler H.C."/>
            <person name="Rep M."/>
        </authorList>
    </citation>
    <scope>NUCLEOTIDE SEQUENCE [LARGE SCALE GENOMIC DNA]</scope>
    <source>
        <strain evidence="1">7600</strain>
        <strain evidence="2">M3125 / FGSC 7600</strain>
    </source>
</reference>
<dbReference type="VEuPathDB" id="FungiDB:FVEG_16223"/>
<accession>W7MUC3</accession>
<proteinExistence type="predicted"/>
<dbReference type="RefSeq" id="XP_018754159.1">
    <property type="nucleotide sequence ID" value="XM_018905456.1"/>
</dbReference>
<evidence type="ECO:0000313" key="1">
    <source>
        <dbReference type="EMBL" id="EWG47967.1"/>
    </source>
</evidence>
<dbReference type="Proteomes" id="UP000009096">
    <property type="component" value="Chromosome 3"/>
</dbReference>
<sequence length="104" mass="11997">MFHTRPICLKIWSGPERLDAGCPWARRPGLSPSFLRARPIWRPSSDTDRWLGWPVAFPTDQVFNGRPEDINNHTLSDKHGVVDIRHSGRSNYCSRCPEERSNNL</sequence>
<dbReference type="EMBL" id="DS022251">
    <property type="protein sequence ID" value="EWG47968.1"/>
    <property type="molecule type" value="Genomic_DNA"/>
</dbReference>
<reference evidence="1" key="2">
    <citation type="submission" date="2013-11" db="EMBL/GenBank/DDBJ databases">
        <authorList>
            <consortium name="The Broad Institute Genome Sequencing Platform"/>
            <person name="Ma L.-J."/>
            <person name="Corby-Kistler H."/>
            <person name="Broz K."/>
            <person name="Gale L.R."/>
            <person name="Jonkers W."/>
            <person name="O'Donnell K."/>
            <person name="Ploetz R."/>
            <person name="Steinberg C."/>
            <person name="Schwartz D.C."/>
            <person name="VanEtten H."/>
            <person name="Zhou S."/>
            <person name="Young S.K."/>
            <person name="Zeng Q."/>
            <person name="Gargeya S."/>
            <person name="Fitzgerald M."/>
            <person name="Abouelleil A."/>
            <person name="Alvarado L."/>
            <person name="Chapman S.B."/>
            <person name="Gainer-Dewar J."/>
            <person name="Goldberg J."/>
            <person name="Griggs A."/>
            <person name="Gujja S."/>
            <person name="Hansen M."/>
            <person name="Howarth C."/>
            <person name="Imamovic A."/>
            <person name="Ireland A."/>
            <person name="Larimer J."/>
            <person name="McCowan C."/>
            <person name="Murphy C."/>
            <person name="Pearson M."/>
            <person name="Poon T.W."/>
            <person name="Priest M."/>
            <person name="Roberts A."/>
            <person name="Saif S."/>
            <person name="Shea T."/>
            <person name="Sykes S."/>
            <person name="Wortman J."/>
            <person name="Nusbaum C."/>
            <person name="Birren B."/>
        </authorList>
    </citation>
    <scope>NUCLEOTIDE SEQUENCE</scope>
    <source>
        <strain evidence="1">7600</strain>
    </source>
</reference>
<name>W7MUC3_GIBM7</name>
<organism evidence="1 2">
    <name type="scientific">Gibberella moniliformis (strain M3125 / FGSC 7600)</name>
    <name type="common">Maize ear and stalk rot fungus</name>
    <name type="synonym">Fusarium verticillioides</name>
    <dbReference type="NCBI Taxonomy" id="334819"/>
    <lineage>
        <taxon>Eukaryota</taxon>
        <taxon>Fungi</taxon>
        <taxon>Dikarya</taxon>
        <taxon>Ascomycota</taxon>
        <taxon>Pezizomycotina</taxon>
        <taxon>Sordariomycetes</taxon>
        <taxon>Hypocreomycetidae</taxon>
        <taxon>Hypocreales</taxon>
        <taxon>Nectriaceae</taxon>
        <taxon>Fusarium</taxon>
        <taxon>Fusarium fujikuroi species complex</taxon>
    </lineage>
</organism>
<keyword evidence="2" id="KW-1185">Reference proteome</keyword>
<protein>
    <submittedName>
        <fullName evidence="1">Uncharacterized protein</fullName>
    </submittedName>
</protein>
<dbReference type="RefSeq" id="XP_018754158.1">
    <property type="nucleotide sequence ID" value="XM_018905455.1"/>
</dbReference>
<dbReference type="EMBL" id="DS022251">
    <property type="protein sequence ID" value="EWG47967.1"/>
    <property type="molecule type" value="Genomic_DNA"/>
</dbReference>
<dbReference type="KEGG" id="fvr:FVEG_16223"/>
<evidence type="ECO:0000313" key="2">
    <source>
        <dbReference type="Proteomes" id="UP000009096"/>
    </source>
</evidence>
<dbReference type="GeneID" id="30073099"/>
<gene>
    <name evidence="1" type="ORF">FVEG_16223</name>
</gene>
<dbReference type="EMBL" id="DS022251">
    <property type="protein sequence ID" value="EWG47969.1"/>
    <property type="molecule type" value="Genomic_DNA"/>
</dbReference>